<dbReference type="InterPro" id="IPR036291">
    <property type="entry name" value="NAD(P)-bd_dom_sf"/>
</dbReference>
<evidence type="ECO:0000256" key="2">
    <source>
        <dbReference type="ARBA" id="ARBA00022833"/>
    </source>
</evidence>
<evidence type="ECO:0000313" key="8">
    <source>
        <dbReference type="Proteomes" id="UP000195514"/>
    </source>
</evidence>
<dbReference type="PANTHER" id="PTHR43401">
    <property type="entry name" value="L-THREONINE 3-DEHYDROGENASE"/>
    <property type="match status" value="1"/>
</dbReference>
<keyword evidence="2 4" id="KW-0862">Zinc</keyword>
<evidence type="ECO:0000256" key="1">
    <source>
        <dbReference type="ARBA" id="ARBA00022723"/>
    </source>
</evidence>
<dbReference type="EMBL" id="LT859958">
    <property type="protein sequence ID" value="SMX53838.1"/>
    <property type="molecule type" value="Genomic_DNA"/>
</dbReference>
<dbReference type="Pfam" id="PF00107">
    <property type="entry name" value="ADH_zinc_N"/>
    <property type="match status" value="1"/>
</dbReference>
<dbReference type="SUPFAM" id="SSF50129">
    <property type="entry name" value="GroES-like"/>
    <property type="match status" value="1"/>
</dbReference>
<feature type="domain" description="Alcohol dehydrogenase-like C-terminal" evidence="5">
    <location>
        <begin position="176"/>
        <end position="291"/>
    </location>
</feature>
<dbReference type="InterPro" id="IPR013154">
    <property type="entry name" value="ADH-like_N"/>
</dbReference>
<evidence type="ECO:0000256" key="4">
    <source>
        <dbReference type="RuleBase" id="RU361277"/>
    </source>
</evidence>
<name>A0A1Y6K4Q0_9CHLR</name>
<dbReference type="KEGG" id="abat:CFX1CAM_0773"/>
<dbReference type="GO" id="GO:0046526">
    <property type="term" value="F:D-xylulose reductase activity"/>
    <property type="evidence" value="ECO:0007669"/>
    <property type="project" value="UniProtKB-EC"/>
</dbReference>
<dbReference type="EC" id="1.1.1.9" evidence="7"/>
<keyword evidence="1 4" id="KW-0479">Metal-binding</keyword>
<dbReference type="OrthoDB" id="9766898at2"/>
<evidence type="ECO:0000259" key="6">
    <source>
        <dbReference type="Pfam" id="PF08240"/>
    </source>
</evidence>
<dbReference type="Proteomes" id="UP000195514">
    <property type="component" value="Chromosome I"/>
</dbReference>
<evidence type="ECO:0000256" key="3">
    <source>
        <dbReference type="ARBA" id="ARBA00023002"/>
    </source>
</evidence>
<protein>
    <submittedName>
        <fullName evidence="7">Putative D-xylulose reductase A</fullName>
        <ecNumber evidence="7">1.1.1.9</ecNumber>
    </submittedName>
</protein>
<dbReference type="Gene3D" id="3.40.50.720">
    <property type="entry name" value="NAD(P)-binding Rossmann-like Domain"/>
    <property type="match status" value="1"/>
</dbReference>
<evidence type="ECO:0000313" key="7">
    <source>
        <dbReference type="EMBL" id="SMX53838.1"/>
    </source>
</evidence>
<dbReference type="InterPro" id="IPR002328">
    <property type="entry name" value="ADH_Zn_CS"/>
</dbReference>
<sequence length="347" mass="38156">MEKMKALVLKDVGKLVLEERPIPQVKDPDDVVLKIKAVGICGTDLKIVEGKHHYKLDTVLGHEFCGEVVDVGTHVHHIKIGDRVAVDNNIRCGFCDFCRMGLTSQCVDIKTSALGVMRDGGYAEYTIVPEKQCYVLPDEIDDVAGTQVETLATVVNGMNALKMLPYDYVHVIGFGPIGYLFAQFAKNIAAKVSVSEIDPFRLDLAHQCGLTAWNPHEVDLEEKVNEFTYGSKADIVIEATGNGFEEALKIVTPGGTILPFGMDSSITATIVPNQITRWATKIIGLYLGQNTMLPSVRIFRENTLDMSHFYTKVIPLEEGPSAYKDLGLDIDTLTRGPKSAMKIVMIP</sequence>
<organism evidence="7 8">
    <name type="scientific">Candidatus Brevifilum fermentans</name>
    <dbReference type="NCBI Taxonomy" id="1986204"/>
    <lineage>
        <taxon>Bacteria</taxon>
        <taxon>Bacillati</taxon>
        <taxon>Chloroflexota</taxon>
        <taxon>Anaerolineae</taxon>
        <taxon>Anaerolineales</taxon>
        <taxon>Anaerolineaceae</taxon>
        <taxon>Candidatus Brevifilum</taxon>
    </lineage>
</organism>
<comment type="similarity">
    <text evidence="4">Belongs to the zinc-containing alcohol dehydrogenase family.</text>
</comment>
<evidence type="ECO:0000259" key="5">
    <source>
        <dbReference type="Pfam" id="PF00107"/>
    </source>
</evidence>
<dbReference type="PROSITE" id="PS00059">
    <property type="entry name" value="ADH_ZINC"/>
    <property type="match status" value="1"/>
</dbReference>
<dbReference type="PANTHER" id="PTHR43401:SF2">
    <property type="entry name" value="L-THREONINE 3-DEHYDROGENASE"/>
    <property type="match status" value="1"/>
</dbReference>
<proteinExistence type="inferred from homology"/>
<comment type="cofactor">
    <cofactor evidence="4">
        <name>Zn(2+)</name>
        <dbReference type="ChEBI" id="CHEBI:29105"/>
    </cofactor>
</comment>
<feature type="domain" description="Alcohol dehydrogenase-like N-terminal" evidence="6">
    <location>
        <begin position="28"/>
        <end position="138"/>
    </location>
</feature>
<dbReference type="InterPro" id="IPR013149">
    <property type="entry name" value="ADH-like_C"/>
</dbReference>
<dbReference type="SUPFAM" id="SSF51735">
    <property type="entry name" value="NAD(P)-binding Rossmann-fold domains"/>
    <property type="match status" value="1"/>
</dbReference>
<dbReference type="InterPro" id="IPR011032">
    <property type="entry name" value="GroES-like_sf"/>
</dbReference>
<dbReference type="Pfam" id="PF08240">
    <property type="entry name" value="ADH_N"/>
    <property type="match status" value="1"/>
</dbReference>
<dbReference type="InterPro" id="IPR050129">
    <property type="entry name" value="Zn_alcohol_dh"/>
</dbReference>
<dbReference type="AlphaFoldDB" id="A0A1Y6K4Q0"/>
<keyword evidence="8" id="KW-1185">Reference proteome</keyword>
<keyword evidence="3 7" id="KW-0560">Oxidoreductase</keyword>
<reference evidence="8" key="1">
    <citation type="submission" date="2017-05" db="EMBL/GenBank/DDBJ databases">
        <authorList>
            <person name="Kirkegaard R."/>
            <person name="Mcilroy J S."/>
        </authorList>
    </citation>
    <scope>NUCLEOTIDE SEQUENCE [LARGE SCALE GENOMIC DNA]</scope>
</reference>
<dbReference type="Gene3D" id="3.90.180.10">
    <property type="entry name" value="Medium-chain alcohol dehydrogenases, catalytic domain"/>
    <property type="match status" value="1"/>
</dbReference>
<accession>A0A1Y6K4Q0</accession>
<dbReference type="RefSeq" id="WP_087861752.1">
    <property type="nucleotide sequence ID" value="NZ_LT859958.1"/>
</dbReference>
<dbReference type="GO" id="GO:0008270">
    <property type="term" value="F:zinc ion binding"/>
    <property type="evidence" value="ECO:0007669"/>
    <property type="project" value="InterPro"/>
</dbReference>
<gene>
    <name evidence="7" type="ORF">CFX1CAM_0773</name>
</gene>